<evidence type="ECO:0000256" key="4">
    <source>
        <dbReference type="ARBA" id="ARBA00022692"/>
    </source>
</evidence>
<dbReference type="RefSeq" id="WP_097440514.1">
    <property type="nucleotide sequence ID" value="NZ_KZ300476.1"/>
</dbReference>
<reference evidence="9 10" key="1">
    <citation type="submission" date="2017-04" db="EMBL/GenBank/DDBJ databases">
        <title>A new member of the family Flavobacteriaceae isolated from ascidians.</title>
        <authorList>
            <person name="Chen L."/>
        </authorList>
    </citation>
    <scope>NUCLEOTIDE SEQUENCE [LARGE SCALE GENOMIC DNA]</scope>
    <source>
        <strain evidence="9 10">HQA918</strain>
    </source>
</reference>
<keyword evidence="10" id="KW-1185">Reference proteome</keyword>
<keyword evidence="6" id="KW-0472">Membrane</keyword>
<dbReference type="EMBL" id="NBWU01000003">
    <property type="protein sequence ID" value="PCE64392.1"/>
    <property type="molecule type" value="Genomic_DNA"/>
</dbReference>
<accession>A0A2A4G9E5</accession>
<dbReference type="PANTHER" id="PTHR35093">
    <property type="entry name" value="OUTER MEMBRANE PROTEIN NMB0088-RELATED"/>
    <property type="match status" value="1"/>
</dbReference>
<organism evidence="9 10">
    <name type="scientific">Sediminicola luteus</name>
    <dbReference type="NCBI Taxonomy" id="319238"/>
    <lineage>
        <taxon>Bacteria</taxon>
        <taxon>Pseudomonadati</taxon>
        <taxon>Bacteroidota</taxon>
        <taxon>Flavobacteriia</taxon>
        <taxon>Flavobacteriales</taxon>
        <taxon>Flavobacteriaceae</taxon>
        <taxon>Sediminicola</taxon>
    </lineage>
</organism>
<keyword evidence="5 8" id="KW-0732">Signal</keyword>
<dbReference type="InterPro" id="IPR005017">
    <property type="entry name" value="OMPP1/FadL/TodX"/>
</dbReference>
<dbReference type="Gene3D" id="2.40.160.60">
    <property type="entry name" value="Outer membrane protein transport protein (OMPP1/FadL/TodX)"/>
    <property type="match status" value="2"/>
</dbReference>
<dbReference type="Proteomes" id="UP000219559">
    <property type="component" value="Unassembled WGS sequence"/>
</dbReference>
<protein>
    <submittedName>
        <fullName evidence="9">Aromatic hydrocarbon degradation protein</fullName>
    </submittedName>
</protein>
<name>A0A2A4G9E5_9FLAO</name>
<dbReference type="GO" id="GO:0009279">
    <property type="term" value="C:cell outer membrane"/>
    <property type="evidence" value="ECO:0007669"/>
    <property type="project" value="UniProtKB-SubCell"/>
</dbReference>
<dbReference type="SUPFAM" id="SSF56935">
    <property type="entry name" value="Porins"/>
    <property type="match status" value="1"/>
</dbReference>
<sequence length="501" mass="56040">MKNSLIVLLLCSVWGLQAQTLEDVMRYGTDRTQGSTRFQAMSGAMGALGGDLSAIGINPAGAAIFNNTQIGFTLTNYHRKNETSYFDSRVNNTMDNLKFNQIGGVFVFKDNTNDWRKLAFSFNYDLQRNFENEIFARGNSRQGLDGYFLAHADGVLLGDLRLRPNEDHVDAYLDIGRSLGYGPQQAFLGFQAFAIEPVDDDPDNDRYVSNTPYDNGRVSQNYAERTLGYNSKFAANLAAQFQDNLYLGASLNFHSIFYEKYSQMDEDGYDPDADIRYIGFDNLLQTRGTAFSFNLGAIAKLNQNVRIGASYQSPTWYDLQDELAQRINSNLAEPGLSDIDFRYVNVFERYRIQIPSKYTGSLALIFGKVGLLSFDYSYQDMSNAEIRPTGDPNFAQVNNNIAANLQAASTYKVGGEIRLDRLSLRGGYRFEESPYKNPLAGGDLDGFSAGLGYSFGVSRIDLSYNQYTQDLGHRLYEVGFDTLANVSSTNSHFSIGYVVNF</sequence>
<evidence type="ECO:0000256" key="1">
    <source>
        <dbReference type="ARBA" id="ARBA00004571"/>
    </source>
</evidence>
<evidence type="ECO:0000256" key="6">
    <source>
        <dbReference type="ARBA" id="ARBA00023136"/>
    </source>
</evidence>
<keyword evidence="3" id="KW-1134">Transmembrane beta strand</keyword>
<gene>
    <name evidence="9" type="ORF">B7P33_08860</name>
</gene>
<dbReference type="Pfam" id="PF03349">
    <property type="entry name" value="Toluene_X"/>
    <property type="match status" value="1"/>
</dbReference>
<evidence type="ECO:0000256" key="3">
    <source>
        <dbReference type="ARBA" id="ARBA00022452"/>
    </source>
</evidence>
<dbReference type="OrthoDB" id="9765571at2"/>
<feature type="signal peptide" evidence="8">
    <location>
        <begin position="1"/>
        <end position="18"/>
    </location>
</feature>
<evidence type="ECO:0000256" key="7">
    <source>
        <dbReference type="ARBA" id="ARBA00023237"/>
    </source>
</evidence>
<comment type="caution">
    <text evidence="9">The sequence shown here is derived from an EMBL/GenBank/DDBJ whole genome shotgun (WGS) entry which is preliminary data.</text>
</comment>
<comment type="subcellular location">
    <subcellularLocation>
        <location evidence="1">Cell outer membrane</location>
        <topology evidence="1">Multi-pass membrane protein</topology>
    </subcellularLocation>
</comment>
<dbReference type="PANTHER" id="PTHR35093:SF8">
    <property type="entry name" value="OUTER MEMBRANE PROTEIN NMB0088-RELATED"/>
    <property type="match status" value="1"/>
</dbReference>
<evidence type="ECO:0000256" key="8">
    <source>
        <dbReference type="SAM" id="SignalP"/>
    </source>
</evidence>
<evidence type="ECO:0000256" key="5">
    <source>
        <dbReference type="ARBA" id="ARBA00022729"/>
    </source>
</evidence>
<proteinExistence type="inferred from homology"/>
<keyword evidence="4" id="KW-0812">Transmembrane</keyword>
<dbReference type="AlphaFoldDB" id="A0A2A4G9E5"/>
<evidence type="ECO:0000313" key="9">
    <source>
        <dbReference type="EMBL" id="PCE64392.1"/>
    </source>
</evidence>
<evidence type="ECO:0000313" key="10">
    <source>
        <dbReference type="Proteomes" id="UP000219559"/>
    </source>
</evidence>
<dbReference type="GO" id="GO:0015483">
    <property type="term" value="F:long-chain fatty acid transporting porin activity"/>
    <property type="evidence" value="ECO:0007669"/>
    <property type="project" value="TreeGrafter"/>
</dbReference>
<keyword evidence="7" id="KW-0998">Cell outer membrane</keyword>
<feature type="chain" id="PRO_5013240758" evidence="8">
    <location>
        <begin position="19"/>
        <end position="501"/>
    </location>
</feature>
<comment type="similarity">
    <text evidence="2">Belongs to the OmpP1/FadL family.</text>
</comment>
<evidence type="ECO:0000256" key="2">
    <source>
        <dbReference type="ARBA" id="ARBA00008163"/>
    </source>
</evidence>